<protein>
    <recommendedName>
        <fullName evidence="2">Glycosyltransferase subfamily 4-like N-terminal domain-containing protein</fullName>
    </recommendedName>
</protein>
<dbReference type="PANTHER" id="PTHR46401">
    <property type="entry name" value="GLYCOSYLTRANSFERASE WBBK-RELATED"/>
    <property type="match status" value="1"/>
</dbReference>
<organism evidence="3 4">
    <name type="scientific">Candidatus Daviesbacteria bacterium RIFCSPHIGHO2_02_FULL_36_13</name>
    <dbReference type="NCBI Taxonomy" id="1797768"/>
    <lineage>
        <taxon>Bacteria</taxon>
        <taxon>Candidatus Daviesiibacteriota</taxon>
    </lineage>
</organism>
<evidence type="ECO:0000256" key="1">
    <source>
        <dbReference type="ARBA" id="ARBA00022679"/>
    </source>
</evidence>
<dbReference type="Pfam" id="PF13439">
    <property type="entry name" value="Glyco_transf_4"/>
    <property type="match status" value="1"/>
</dbReference>
<dbReference type="STRING" id="1797768.A3C59_04765"/>
<dbReference type="Proteomes" id="UP000176902">
    <property type="component" value="Unassembled WGS sequence"/>
</dbReference>
<dbReference type="GO" id="GO:0016757">
    <property type="term" value="F:glycosyltransferase activity"/>
    <property type="evidence" value="ECO:0007669"/>
    <property type="project" value="TreeGrafter"/>
</dbReference>
<dbReference type="CDD" id="cd03801">
    <property type="entry name" value="GT4_PimA-like"/>
    <property type="match status" value="1"/>
</dbReference>
<dbReference type="PANTHER" id="PTHR46401:SF2">
    <property type="entry name" value="GLYCOSYLTRANSFERASE WBBK-RELATED"/>
    <property type="match status" value="1"/>
</dbReference>
<dbReference type="InterPro" id="IPR028098">
    <property type="entry name" value="Glyco_trans_4-like_N"/>
</dbReference>
<sequence length="397" mass="45950">MKVLMLTPYLPYPLLTGGQTRSYNLIKRLSSLGHEITLFCLVKNDAERKYVGELEKYCKQVSVFNRSEKPWTVKNILKTGLSFYPFLVVRNWAKGERKVIETKLKEEKFDLIHAETFYVMPHIPKTNIPILLVEQTIEYLVYKHFADSFKIPFLKHMLYLDIAKMKYWELKYWRQAKKVVAMSDDDRESMLFQIASLDCDIVPNGVDSSYFGQKIAEKSKIPTILYLGNFTWLQNKEAVGILYEKIWPLIKEKIKNARLWIIGKDAKEFFPKLESEDVRVEEVKDVREVYQKASILVAPIYGGGGTRYKNFEAFASGLPVITTSIGIRGTDAKDGEDVLIKNTPKEIADAVLQLLKDRKLYSQIADNAKKMVKEKYDWDPIAKKLSRIYEDLGGEKV</sequence>
<evidence type="ECO:0000313" key="4">
    <source>
        <dbReference type="Proteomes" id="UP000176902"/>
    </source>
</evidence>
<evidence type="ECO:0000259" key="2">
    <source>
        <dbReference type="Pfam" id="PF13439"/>
    </source>
</evidence>
<dbReference type="SUPFAM" id="SSF53756">
    <property type="entry name" value="UDP-Glycosyltransferase/glycogen phosphorylase"/>
    <property type="match status" value="1"/>
</dbReference>
<dbReference type="AlphaFoldDB" id="A0A1F5JNQ7"/>
<dbReference type="Gene3D" id="3.40.50.2000">
    <property type="entry name" value="Glycogen Phosphorylase B"/>
    <property type="match status" value="2"/>
</dbReference>
<dbReference type="Pfam" id="PF13692">
    <property type="entry name" value="Glyco_trans_1_4"/>
    <property type="match status" value="1"/>
</dbReference>
<accession>A0A1F5JNQ7</accession>
<gene>
    <name evidence="3" type="ORF">A3C59_04765</name>
</gene>
<proteinExistence type="predicted"/>
<comment type="caution">
    <text evidence="3">The sequence shown here is derived from an EMBL/GenBank/DDBJ whole genome shotgun (WGS) entry which is preliminary data.</text>
</comment>
<feature type="domain" description="Glycosyltransferase subfamily 4-like N-terminal" evidence="2">
    <location>
        <begin position="17"/>
        <end position="208"/>
    </location>
</feature>
<reference evidence="3 4" key="1">
    <citation type="journal article" date="2016" name="Nat. Commun.">
        <title>Thousands of microbial genomes shed light on interconnected biogeochemical processes in an aquifer system.</title>
        <authorList>
            <person name="Anantharaman K."/>
            <person name="Brown C.T."/>
            <person name="Hug L.A."/>
            <person name="Sharon I."/>
            <person name="Castelle C.J."/>
            <person name="Probst A.J."/>
            <person name="Thomas B.C."/>
            <person name="Singh A."/>
            <person name="Wilkins M.J."/>
            <person name="Karaoz U."/>
            <person name="Brodie E.L."/>
            <person name="Williams K.H."/>
            <person name="Hubbard S.S."/>
            <person name="Banfield J.F."/>
        </authorList>
    </citation>
    <scope>NUCLEOTIDE SEQUENCE [LARGE SCALE GENOMIC DNA]</scope>
</reference>
<dbReference type="EMBL" id="MFCV01000048">
    <property type="protein sequence ID" value="OGE30262.1"/>
    <property type="molecule type" value="Genomic_DNA"/>
</dbReference>
<dbReference type="GO" id="GO:0009103">
    <property type="term" value="P:lipopolysaccharide biosynthetic process"/>
    <property type="evidence" value="ECO:0007669"/>
    <property type="project" value="TreeGrafter"/>
</dbReference>
<name>A0A1F5JNQ7_9BACT</name>
<keyword evidence="1" id="KW-0808">Transferase</keyword>
<evidence type="ECO:0000313" key="3">
    <source>
        <dbReference type="EMBL" id="OGE30262.1"/>
    </source>
</evidence>